<feature type="compositionally biased region" description="Basic residues" evidence="1">
    <location>
        <begin position="240"/>
        <end position="259"/>
    </location>
</feature>
<keyword evidence="2" id="KW-0378">Hydrolase</keyword>
<feature type="compositionally biased region" description="Gly residues" evidence="1">
    <location>
        <begin position="29"/>
        <end position="39"/>
    </location>
</feature>
<feature type="compositionally biased region" description="Basic residues" evidence="1">
    <location>
        <begin position="470"/>
        <end position="481"/>
    </location>
</feature>
<accession>A0A6J4KYL3</accession>
<feature type="compositionally biased region" description="Basic and acidic residues" evidence="1">
    <location>
        <begin position="150"/>
        <end position="165"/>
    </location>
</feature>
<feature type="compositionally biased region" description="Basic and acidic residues" evidence="1">
    <location>
        <begin position="363"/>
        <end position="380"/>
    </location>
</feature>
<evidence type="ECO:0000313" key="2">
    <source>
        <dbReference type="EMBL" id="CAA9317821.1"/>
    </source>
</evidence>
<feature type="compositionally biased region" description="Gly residues" evidence="1">
    <location>
        <begin position="78"/>
        <end position="87"/>
    </location>
</feature>
<organism evidence="2">
    <name type="scientific">uncultured Gemmatimonadota bacterium</name>
    <dbReference type="NCBI Taxonomy" id="203437"/>
    <lineage>
        <taxon>Bacteria</taxon>
        <taxon>Pseudomonadati</taxon>
        <taxon>Gemmatimonadota</taxon>
        <taxon>environmental samples</taxon>
    </lineage>
</organism>
<dbReference type="EMBL" id="CADCTV010000328">
    <property type="protein sequence ID" value="CAA9317821.1"/>
    <property type="molecule type" value="Genomic_DNA"/>
</dbReference>
<dbReference type="GO" id="GO:0004556">
    <property type="term" value="F:alpha-amylase activity"/>
    <property type="evidence" value="ECO:0007669"/>
    <property type="project" value="UniProtKB-EC"/>
</dbReference>
<feature type="region of interest" description="Disordered" evidence="1">
    <location>
        <begin position="240"/>
        <end position="277"/>
    </location>
</feature>
<evidence type="ECO:0000256" key="1">
    <source>
        <dbReference type="SAM" id="MobiDB-lite"/>
    </source>
</evidence>
<keyword evidence="2" id="KW-0326">Glycosidase</keyword>
<reference evidence="2" key="1">
    <citation type="submission" date="2020-02" db="EMBL/GenBank/DDBJ databases">
        <authorList>
            <person name="Meier V. D."/>
        </authorList>
    </citation>
    <scope>NUCLEOTIDE SEQUENCE</scope>
    <source>
        <strain evidence="2">AVDCRST_MAG89</strain>
    </source>
</reference>
<name>A0A6J4KYL3_9BACT</name>
<feature type="region of interest" description="Disordered" evidence="1">
    <location>
        <begin position="1"/>
        <end position="208"/>
    </location>
</feature>
<feature type="region of interest" description="Disordered" evidence="1">
    <location>
        <begin position="343"/>
        <end position="481"/>
    </location>
</feature>
<gene>
    <name evidence="2" type="ORF">AVDCRST_MAG89-1497</name>
</gene>
<feature type="compositionally biased region" description="Basic residues" evidence="1">
    <location>
        <begin position="1"/>
        <end position="12"/>
    </location>
</feature>
<dbReference type="AlphaFoldDB" id="A0A6J4KYL3"/>
<feature type="compositionally biased region" description="Basic residues" evidence="1">
    <location>
        <begin position="171"/>
        <end position="183"/>
    </location>
</feature>
<feature type="compositionally biased region" description="Basic and acidic residues" evidence="1">
    <location>
        <begin position="93"/>
        <end position="108"/>
    </location>
</feature>
<proteinExistence type="predicted"/>
<dbReference type="EC" id="3.2.1.1" evidence="2"/>
<sequence length="481" mass="52866">QRPHGGGRRVRSPVRVAVDVHRSRVRNGAGSGGLRGGAGVAAAGARGDQRPSLVAALPAGELQHRPQPLGHARRVRGHGGPLQGGGRGHLRRRGDQPHDGGRRNGEQRHRLHQVQLSRPVLPGRLPRAVRGERLRQRRQRAGLRAGGAGRPEHASAGRAGEDRRVPAGPFPHRRGGVPHRCRQAHAAGGPGLHRGPREPCARGRGAPPALLLRRGDRLRQRGRFPDPLLRAGLRLRRRGRHHRVQVPRRGRKVPGRQRRASGAAEPQRDGGEPVFRGRVGVDALGQGRRLPREPRHAARRGGHRLPLARGVPAGQRLDDGAAVRLSFHHVELRLYAGLRARHRPPLQRGGRDDPGGVRGQHGGRAERAVGVRAPRPHDPADGGLPPRGGRRRPEPLVGQRGQRHRLFARRQGLRGHQPRGRGGGRRHAHGAGRRHLLRRDHRRPGGRGLRRHRRRRGRGRRGAGQPALQHRGRHPRRHPAL</sequence>
<feature type="non-terminal residue" evidence="2">
    <location>
        <position position="481"/>
    </location>
</feature>
<feature type="non-terminal residue" evidence="2">
    <location>
        <position position="1"/>
    </location>
</feature>
<feature type="compositionally biased region" description="Basic residues" evidence="1">
    <location>
        <begin position="401"/>
        <end position="461"/>
    </location>
</feature>
<protein>
    <submittedName>
        <fullName evidence="2">GH13_15 / GH13_24 / GH13_32 / GH13_27 / GH13</fullName>
        <ecNumber evidence="2">3.2.1.1</ecNumber>
    </submittedName>
</protein>